<keyword evidence="5" id="KW-0812">Transmembrane</keyword>
<dbReference type="EMBL" id="JGYW01000010">
    <property type="protein sequence ID" value="KFI57480.1"/>
    <property type="molecule type" value="Genomic_DNA"/>
</dbReference>
<dbReference type="PROSITE" id="PS50901">
    <property type="entry name" value="FTSK"/>
    <property type="match status" value="1"/>
</dbReference>
<accession>A0A087AFD0</accession>
<feature type="domain" description="FtsK" evidence="6">
    <location>
        <begin position="168"/>
        <end position="352"/>
    </location>
</feature>
<dbReference type="Pfam" id="PF01580">
    <property type="entry name" value="FtsK_SpoIIIE"/>
    <property type="match status" value="1"/>
</dbReference>
<keyword evidence="2 3" id="KW-0067">ATP-binding</keyword>
<dbReference type="InterPro" id="IPR002543">
    <property type="entry name" value="FtsK_dom"/>
</dbReference>
<feature type="binding site" evidence="3">
    <location>
        <begin position="187"/>
        <end position="194"/>
    </location>
    <ligand>
        <name>ATP</name>
        <dbReference type="ChEBI" id="CHEBI:30616"/>
    </ligand>
</feature>
<dbReference type="PANTHER" id="PTHR22683">
    <property type="entry name" value="SPORULATION PROTEIN RELATED"/>
    <property type="match status" value="1"/>
</dbReference>
<comment type="caution">
    <text evidence="7">The sequence shown here is derived from an EMBL/GenBank/DDBJ whole genome shotgun (WGS) entry which is preliminary data.</text>
</comment>
<evidence type="ECO:0000256" key="3">
    <source>
        <dbReference type="PROSITE-ProRule" id="PRU00289"/>
    </source>
</evidence>
<keyword evidence="8" id="KW-1185">Reference proteome</keyword>
<reference evidence="7 8" key="1">
    <citation type="submission" date="2014-03" db="EMBL/GenBank/DDBJ databases">
        <title>Genomics of Bifidobacteria.</title>
        <authorList>
            <person name="Ventura M."/>
            <person name="Milani C."/>
            <person name="Lugli G.A."/>
        </authorList>
    </citation>
    <scope>NUCLEOTIDE SEQUENCE [LARGE SCALE GENOMIC DNA]</scope>
    <source>
        <strain evidence="7 8">LMG 11596</strain>
    </source>
</reference>
<keyword evidence="7" id="KW-0131">Cell cycle</keyword>
<keyword evidence="5" id="KW-1133">Transmembrane helix</keyword>
<evidence type="ECO:0000256" key="2">
    <source>
        <dbReference type="ARBA" id="ARBA00022840"/>
    </source>
</evidence>
<name>A0A087AFD0_9BIFI</name>
<gene>
    <name evidence="7" type="ORF">BGLCM_1424</name>
</gene>
<dbReference type="GO" id="GO:0003677">
    <property type="term" value="F:DNA binding"/>
    <property type="evidence" value="ECO:0007669"/>
    <property type="project" value="InterPro"/>
</dbReference>
<keyword evidence="1 3" id="KW-0547">Nucleotide-binding</keyword>
<feature type="region of interest" description="Disordered" evidence="4">
    <location>
        <begin position="1"/>
        <end position="32"/>
    </location>
</feature>
<organism evidence="7 8">
    <name type="scientific">Bifidobacterium gallicum DSM 20093 = LMG 11596</name>
    <dbReference type="NCBI Taxonomy" id="561180"/>
    <lineage>
        <taxon>Bacteria</taxon>
        <taxon>Bacillati</taxon>
        <taxon>Actinomycetota</taxon>
        <taxon>Actinomycetes</taxon>
        <taxon>Bifidobacteriales</taxon>
        <taxon>Bifidobacteriaceae</taxon>
        <taxon>Bifidobacterium</taxon>
    </lineage>
</organism>
<feature type="compositionally biased region" description="Basic residues" evidence="4">
    <location>
        <begin position="1"/>
        <end position="14"/>
    </location>
</feature>
<evidence type="ECO:0000256" key="1">
    <source>
        <dbReference type="ARBA" id="ARBA00022741"/>
    </source>
</evidence>
<dbReference type="GO" id="GO:0005524">
    <property type="term" value="F:ATP binding"/>
    <property type="evidence" value="ECO:0007669"/>
    <property type="project" value="UniProtKB-UniRule"/>
</dbReference>
<dbReference type="Gene3D" id="3.40.50.300">
    <property type="entry name" value="P-loop containing nucleotide triphosphate hydrolases"/>
    <property type="match status" value="1"/>
</dbReference>
<dbReference type="InterPro" id="IPR027417">
    <property type="entry name" value="P-loop_NTPase"/>
</dbReference>
<feature type="compositionally biased region" description="Low complexity" evidence="4">
    <location>
        <begin position="23"/>
        <end position="32"/>
    </location>
</feature>
<evidence type="ECO:0000313" key="7">
    <source>
        <dbReference type="EMBL" id="KFI57480.1"/>
    </source>
</evidence>
<dbReference type="InterPro" id="IPR050206">
    <property type="entry name" value="FtsK/SpoIIIE/SftA"/>
</dbReference>
<dbReference type="Proteomes" id="UP000029074">
    <property type="component" value="Unassembled WGS sequence"/>
</dbReference>
<dbReference type="GO" id="GO:0051301">
    <property type="term" value="P:cell division"/>
    <property type="evidence" value="ECO:0007669"/>
    <property type="project" value="UniProtKB-KW"/>
</dbReference>
<dbReference type="CDD" id="cd01127">
    <property type="entry name" value="TrwB_TraG_TraD_VirD4"/>
    <property type="match status" value="1"/>
</dbReference>
<dbReference type="AlphaFoldDB" id="A0A087AFD0"/>
<dbReference type="SUPFAM" id="SSF52540">
    <property type="entry name" value="P-loop containing nucleoside triphosphate hydrolases"/>
    <property type="match status" value="1"/>
</dbReference>
<proteinExistence type="predicted"/>
<keyword evidence="5" id="KW-0472">Membrane</keyword>
<evidence type="ECO:0000259" key="6">
    <source>
        <dbReference type="PROSITE" id="PS50901"/>
    </source>
</evidence>
<feature type="transmembrane region" description="Helical" evidence="5">
    <location>
        <begin position="69"/>
        <end position="89"/>
    </location>
</feature>
<dbReference type="PANTHER" id="PTHR22683:SF1">
    <property type="entry name" value="TYPE VII SECRETION SYSTEM PROTEIN ESSC"/>
    <property type="match status" value="1"/>
</dbReference>
<sequence>MGWLRHPRRMRTKTTRPSTSTDAAGRTSTAAEAAASHRHAVLRRVAMGAPMLAQCVLCVAMIVQRQWLFAMMVGSGCIGSLATMLGAMAGPRAPGRDNAGGSYTTLNDMQSPADTEAMCALLRDTTVPALETLCGITDDMLPWQRISTMWQRQGERAQSLNVPVGVTTGGVTYLDLVNHGPHAIVAGTTGSGKSVLLRSWCMSMALHHSPEALQFVFLDFKGGSSLDGLRALPHARGCVSDLDLNHATRALQAMEHELRRREQLAATYGVADLRLAPHPVARLVIIVDEFHALHAFLPDYVERLVRVASLGRSLCMHVVACTQNPMAQISTSMKANMGLRICLRVQDSLQSHELLGTDAAAKLPADLPGCALATATGAQPFRVSNSDHTQRLLAHISFAARFMHMPHAAPLFTPPLPTQVDADAMQPYLADIGHIANDLTAIPLGLADDGVTYHAATVNLQAGNVAIIGASGRGKTTVLTVLRLMVPDTCAYDLRFVDDADALLDPMASDDEALAFRCRLNDTQCRTVFAVRSSRWVHVPEHCATRIIFPTGERGIDLADGVPAALSAQLDAEALATAGRAVLVHQGTAVLVQCAILNQ</sequence>
<evidence type="ECO:0000256" key="4">
    <source>
        <dbReference type="SAM" id="MobiDB-lite"/>
    </source>
</evidence>
<evidence type="ECO:0000313" key="8">
    <source>
        <dbReference type="Proteomes" id="UP000029074"/>
    </source>
</evidence>
<evidence type="ECO:0000256" key="5">
    <source>
        <dbReference type="SAM" id="Phobius"/>
    </source>
</evidence>
<protein>
    <submittedName>
        <fullName evidence="7">Putative cell division-related protein</fullName>
    </submittedName>
</protein>
<keyword evidence="7" id="KW-0132">Cell division</keyword>